<dbReference type="GO" id="GO:0005524">
    <property type="term" value="F:ATP binding"/>
    <property type="evidence" value="ECO:0007669"/>
    <property type="project" value="UniProtKB-KW"/>
</dbReference>
<dbReference type="NCBIfam" id="NF003918">
    <property type="entry name" value="PRK05443.1-2"/>
    <property type="match status" value="1"/>
</dbReference>
<evidence type="ECO:0000256" key="9">
    <source>
        <dbReference type="RuleBase" id="RU003800"/>
    </source>
</evidence>
<organism evidence="11 12">
    <name type="scientific">Vulcanimicrobium alpinum</name>
    <dbReference type="NCBI Taxonomy" id="3016050"/>
    <lineage>
        <taxon>Bacteria</taxon>
        <taxon>Bacillati</taxon>
        <taxon>Vulcanimicrobiota</taxon>
        <taxon>Vulcanimicrobiia</taxon>
        <taxon>Vulcanimicrobiales</taxon>
        <taxon>Vulcanimicrobiaceae</taxon>
        <taxon>Vulcanimicrobium</taxon>
    </lineage>
</organism>
<feature type="binding site" evidence="8">
    <location>
        <position position="395"/>
    </location>
    <ligand>
        <name>Mg(2+)</name>
        <dbReference type="ChEBI" id="CHEBI:18420"/>
    </ligand>
</feature>
<dbReference type="NCBIfam" id="NF003917">
    <property type="entry name" value="PRK05443.1-1"/>
    <property type="match status" value="1"/>
</dbReference>
<feature type="binding site" evidence="8">
    <location>
        <position position="584"/>
    </location>
    <ligand>
        <name>ATP</name>
        <dbReference type="ChEBI" id="CHEBI:30616"/>
    </ligand>
</feature>
<comment type="function">
    <text evidence="8 9">Catalyzes the reversible transfer of the terminal phosphate of ATP to form a long-chain polyphosphate (polyP).</text>
</comment>
<comment type="PTM">
    <text evidence="8 9">An intermediate of this reaction is the autophosphorylated ppk in which a phosphate is covalently linked to a histidine residue through a N-P bond.</text>
</comment>
<feature type="binding site" evidence="8">
    <location>
        <position position="612"/>
    </location>
    <ligand>
        <name>ATP</name>
        <dbReference type="ChEBI" id="CHEBI:30616"/>
    </ligand>
</feature>
<dbReference type="SUPFAM" id="SSF143724">
    <property type="entry name" value="PHP14-like"/>
    <property type="match status" value="1"/>
</dbReference>
<name>A0AAN1XSV1_UNVUL</name>
<dbReference type="GO" id="GO:0006799">
    <property type="term" value="P:polyphosphate biosynthetic process"/>
    <property type="evidence" value="ECO:0007669"/>
    <property type="project" value="UniProtKB-UniRule"/>
</dbReference>
<evidence type="ECO:0000256" key="2">
    <source>
        <dbReference type="ARBA" id="ARBA00022679"/>
    </source>
</evidence>
<dbReference type="SUPFAM" id="SSF56024">
    <property type="entry name" value="Phospholipase D/nuclease"/>
    <property type="match status" value="2"/>
</dbReference>
<dbReference type="Pfam" id="PF13089">
    <property type="entry name" value="PP_kinase_N"/>
    <property type="match status" value="1"/>
</dbReference>
<keyword evidence="4 8" id="KW-0547">Nucleotide-binding</keyword>
<evidence type="ECO:0000256" key="5">
    <source>
        <dbReference type="ARBA" id="ARBA00022777"/>
    </source>
</evidence>
<dbReference type="KEGG" id="vab:WPS_04230"/>
<feature type="binding site" evidence="8">
    <location>
        <position position="488"/>
    </location>
    <ligand>
        <name>ATP</name>
        <dbReference type="ChEBI" id="CHEBI:30616"/>
    </ligand>
</feature>
<evidence type="ECO:0000256" key="4">
    <source>
        <dbReference type="ARBA" id="ARBA00022741"/>
    </source>
</evidence>
<protein>
    <recommendedName>
        <fullName evidence="8 9">Polyphosphate kinase</fullName>
        <ecNumber evidence="8 9">2.7.4.1</ecNumber>
    </recommendedName>
    <alternativeName>
        <fullName evidence="8">ATP-polyphosphate phosphotransferase</fullName>
    </alternativeName>
    <alternativeName>
        <fullName evidence="8">Polyphosphoric acid kinase</fullName>
    </alternativeName>
</protein>
<keyword evidence="6 8" id="KW-0067">ATP-binding</keyword>
<keyword evidence="2 8" id="KW-0808">Transferase</keyword>
<gene>
    <name evidence="8 11" type="primary">ppk</name>
    <name evidence="11" type="ORF">WPS_04230</name>
</gene>
<dbReference type="Gene3D" id="1.20.58.310">
    <property type="entry name" value="Polyphosphate kinase N-terminal domain"/>
    <property type="match status" value="1"/>
</dbReference>
<dbReference type="InterPro" id="IPR001736">
    <property type="entry name" value="PLipase_D/transphosphatidylase"/>
</dbReference>
<dbReference type="SUPFAM" id="SSF140356">
    <property type="entry name" value="PPK N-terminal domain-like"/>
    <property type="match status" value="1"/>
</dbReference>
<dbReference type="NCBIfam" id="TIGR03705">
    <property type="entry name" value="poly_P_kin"/>
    <property type="match status" value="1"/>
</dbReference>
<dbReference type="InterPro" id="IPR036830">
    <property type="entry name" value="PP_kinase_middle_dom_sf"/>
</dbReference>
<dbReference type="PANTHER" id="PTHR30218:SF0">
    <property type="entry name" value="POLYPHOSPHATE KINASE"/>
    <property type="match status" value="1"/>
</dbReference>
<feature type="active site" description="Phosphohistidine intermediate" evidence="8">
    <location>
        <position position="455"/>
    </location>
</feature>
<dbReference type="Pfam" id="PF17941">
    <property type="entry name" value="PP_kinase_C_1"/>
    <property type="match status" value="1"/>
</dbReference>
<dbReference type="NCBIfam" id="NF003921">
    <property type="entry name" value="PRK05443.2-2"/>
    <property type="match status" value="1"/>
</dbReference>
<dbReference type="InterPro" id="IPR025200">
    <property type="entry name" value="PPK_C_dom2"/>
</dbReference>
<reference evidence="11 12" key="1">
    <citation type="journal article" date="2022" name="ISME Commun">
        <title>Vulcanimicrobium alpinus gen. nov. sp. nov., the first cultivated representative of the candidate phylum 'Eremiobacterota', is a metabolically versatile aerobic anoxygenic phototroph.</title>
        <authorList>
            <person name="Yabe S."/>
            <person name="Muto K."/>
            <person name="Abe K."/>
            <person name="Yokota A."/>
            <person name="Staudigel H."/>
            <person name="Tebo B.M."/>
        </authorList>
    </citation>
    <scope>NUCLEOTIDE SEQUENCE [LARGE SCALE GENOMIC DNA]</scope>
    <source>
        <strain evidence="11 12">WC8-2</strain>
    </source>
</reference>
<comment type="similarity">
    <text evidence="8 9">Belongs to the polyphosphate kinase 1 (PPK1) family.</text>
</comment>
<dbReference type="FunFam" id="3.30.870.10:FF:000001">
    <property type="entry name" value="Polyphosphate kinase"/>
    <property type="match status" value="1"/>
</dbReference>
<dbReference type="Proteomes" id="UP001317532">
    <property type="component" value="Chromosome"/>
</dbReference>
<keyword evidence="12" id="KW-1185">Reference proteome</keyword>
<evidence type="ECO:0000256" key="3">
    <source>
        <dbReference type="ARBA" id="ARBA00022723"/>
    </source>
</evidence>
<feature type="binding site" evidence="8">
    <location>
        <position position="425"/>
    </location>
    <ligand>
        <name>Mg(2+)</name>
        <dbReference type="ChEBI" id="CHEBI:18420"/>
    </ligand>
</feature>
<dbReference type="GO" id="GO:0008976">
    <property type="term" value="F:polyphosphate kinase activity"/>
    <property type="evidence" value="ECO:0007669"/>
    <property type="project" value="UniProtKB-UniRule"/>
</dbReference>
<keyword evidence="5 8" id="KW-0418">Kinase</keyword>
<dbReference type="InterPro" id="IPR024953">
    <property type="entry name" value="PP_kinase_middle"/>
</dbReference>
<evidence type="ECO:0000256" key="7">
    <source>
        <dbReference type="ARBA" id="ARBA00022842"/>
    </source>
</evidence>
<dbReference type="InterPro" id="IPR041108">
    <property type="entry name" value="PP_kinase_C_1"/>
</dbReference>
<evidence type="ECO:0000313" key="11">
    <source>
        <dbReference type="EMBL" id="BDE05147.1"/>
    </source>
</evidence>
<dbReference type="InterPro" id="IPR003414">
    <property type="entry name" value="PP_kinase"/>
</dbReference>
<dbReference type="AlphaFoldDB" id="A0AAN1XSV1"/>
<sequence>MITGSQVGSDLRPSPTAPAPLALDDPALYINRETSWLEFNDRVLEEALDERNPLLERLKFIAIYGTNLDEFFMIRIAGLMQQMAAEVHKRSDDGRLPEEQLALVSERLRRSLARMTDCLQNQLFPALERHGIRILRYEQLDSETKRAMRRYYDERVFPVLTPLAIDKGHPFPYISNLSISLAVELSETTADGPVHYVARVKVPGSLPRFVPVDSAPPGQRWFVLLEDIIGHNLEALFPGLRVTASHAFRVTRDADLDLQEDEADDLLRAIESELRKRRFGEPVRLEVEPEMPESLRAKLLEALELDRNDCYEVDGMMGTADLWTLYAIDEPALKDPQFTPAIPKRLIGQTDIFAAIREGDLLLHHPYESFDPVVQFVQQAASDPSVLAIKQTLYRTSGNSPVVAALLDAAENGKQVAALIELKARFDEENNIHWARTLERVGVHVVYGLPGLKTHAKVTLVVRDEPDGIRRYMHFGTGNYNDKTARVYTDLSLFTCRADLGADATQLFNALTGFSKADSYEQLMVAPTGLRTGFEELIARETEHALAGRPSGIIAKLNAISDAGIVQALYRASRAGVPIDLVVRGMCVLRPGIPGVSETIRVRSIVGRFLEHSRVFVFSNGGQREIYVGSADWMGRNLDRRVETVVPVFDAMLGDMIVDDILDVYLADNVKARTLLPDGSYERRGVLPGEPRIDTQQIFLKRYQAV</sequence>
<keyword evidence="3 8" id="KW-0479">Metal-binding</keyword>
<dbReference type="GO" id="GO:0009358">
    <property type="term" value="C:polyphosphate kinase complex"/>
    <property type="evidence" value="ECO:0007669"/>
    <property type="project" value="InterPro"/>
</dbReference>
<dbReference type="PANTHER" id="PTHR30218">
    <property type="entry name" value="POLYPHOSPHATE KINASE"/>
    <property type="match status" value="1"/>
</dbReference>
<comment type="catalytic activity">
    <reaction evidence="8 9">
        <text>[phosphate](n) + ATP = [phosphate](n+1) + ADP</text>
        <dbReference type="Rhea" id="RHEA:19573"/>
        <dbReference type="Rhea" id="RHEA-COMP:9859"/>
        <dbReference type="Rhea" id="RHEA-COMP:14280"/>
        <dbReference type="ChEBI" id="CHEBI:16838"/>
        <dbReference type="ChEBI" id="CHEBI:30616"/>
        <dbReference type="ChEBI" id="CHEBI:456216"/>
        <dbReference type="EC" id="2.7.4.1"/>
    </reaction>
</comment>
<dbReference type="EC" id="2.7.4.1" evidence="8 9"/>
<dbReference type="EMBL" id="AP025523">
    <property type="protein sequence ID" value="BDE05147.1"/>
    <property type="molecule type" value="Genomic_DNA"/>
</dbReference>
<keyword evidence="7 8" id="KW-0460">Magnesium</keyword>
<evidence type="ECO:0000256" key="8">
    <source>
        <dbReference type="HAMAP-Rule" id="MF_00347"/>
    </source>
</evidence>
<dbReference type="PIRSF" id="PIRSF015589">
    <property type="entry name" value="PP_kinase"/>
    <property type="match status" value="1"/>
</dbReference>
<proteinExistence type="inferred from homology"/>
<dbReference type="Pfam" id="PF02503">
    <property type="entry name" value="PP_kinase"/>
    <property type="match status" value="1"/>
</dbReference>
<dbReference type="Gene3D" id="3.30.870.10">
    <property type="entry name" value="Endonuclease Chain A"/>
    <property type="match status" value="2"/>
</dbReference>
<dbReference type="Gene3D" id="3.30.1840.10">
    <property type="entry name" value="Polyphosphate kinase middle domain"/>
    <property type="match status" value="1"/>
</dbReference>
<dbReference type="InterPro" id="IPR036832">
    <property type="entry name" value="PPK_N_dom_sf"/>
</dbReference>
<dbReference type="CDD" id="cd09168">
    <property type="entry name" value="PLDc_PaPPK1_C2_like"/>
    <property type="match status" value="1"/>
</dbReference>
<dbReference type="PROSITE" id="PS50035">
    <property type="entry name" value="PLD"/>
    <property type="match status" value="1"/>
</dbReference>
<keyword evidence="1 8" id="KW-0597">Phosphoprotein</keyword>
<dbReference type="RefSeq" id="WP_317997589.1">
    <property type="nucleotide sequence ID" value="NZ_AP025523.1"/>
</dbReference>
<evidence type="ECO:0000259" key="10">
    <source>
        <dbReference type="PROSITE" id="PS50035"/>
    </source>
</evidence>
<evidence type="ECO:0000256" key="1">
    <source>
        <dbReference type="ARBA" id="ARBA00022553"/>
    </source>
</evidence>
<dbReference type="InterPro" id="IPR025198">
    <property type="entry name" value="PPK_N_dom"/>
</dbReference>
<evidence type="ECO:0000313" key="12">
    <source>
        <dbReference type="Proteomes" id="UP001317532"/>
    </source>
</evidence>
<dbReference type="Pfam" id="PF13090">
    <property type="entry name" value="PP_kinase_C"/>
    <property type="match status" value="1"/>
</dbReference>
<evidence type="ECO:0000256" key="6">
    <source>
        <dbReference type="ARBA" id="ARBA00022840"/>
    </source>
</evidence>
<dbReference type="CDD" id="cd09165">
    <property type="entry name" value="PLDc_PaPPK1_C1_like"/>
    <property type="match status" value="1"/>
</dbReference>
<comment type="cofactor">
    <cofactor evidence="8">
        <name>Mg(2+)</name>
        <dbReference type="ChEBI" id="CHEBI:18420"/>
    </cofactor>
</comment>
<accession>A0AAN1XSV1</accession>
<feature type="domain" description="PLD phosphodiesterase" evidence="10">
    <location>
        <begin position="607"/>
        <end position="637"/>
    </location>
</feature>
<dbReference type="HAMAP" id="MF_00347">
    <property type="entry name" value="Polyphosphate_kinase"/>
    <property type="match status" value="1"/>
</dbReference>
<dbReference type="GO" id="GO:0046872">
    <property type="term" value="F:metal ion binding"/>
    <property type="evidence" value="ECO:0007669"/>
    <property type="project" value="UniProtKB-KW"/>
</dbReference>
<feature type="binding site" evidence="8">
    <location>
        <position position="67"/>
    </location>
    <ligand>
        <name>ATP</name>
        <dbReference type="ChEBI" id="CHEBI:30616"/>
    </ligand>
</feature>